<sequence length="73" mass="8185">MTDPLQSSITDAQLRTLRNNRLGDITDEMLEKLSKEEATSIISDMNSGGFSRRSLAIGVTDFWARVKKHCEAK</sequence>
<dbReference type="AlphaFoldDB" id="A0A0F8X0W9"/>
<organism evidence="1">
    <name type="scientific">marine sediment metagenome</name>
    <dbReference type="NCBI Taxonomy" id="412755"/>
    <lineage>
        <taxon>unclassified sequences</taxon>
        <taxon>metagenomes</taxon>
        <taxon>ecological metagenomes</taxon>
    </lineage>
</organism>
<proteinExistence type="predicted"/>
<protein>
    <submittedName>
        <fullName evidence="1">Uncharacterized protein</fullName>
    </submittedName>
</protein>
<name>A0A0F8X0W9_9ZZZZ</name>
<dbReference type="EMBL" id="LAZR01065989">
    <property type="protein sequence ID" value="KKK54445.1"/>
    <property type="molecule type" value="Genomic_DNA"/>
</dbReference>
<accession>A0A0F8X0W9</accession>
<reference evidence="1" key="1">
    <citation type="journal article" date="2015" name="Nature">
        <title>Complex archaea that bridge the gap between prokaryotes and eukaryotes.</title>
        <authorList>
            <person name="Spang A."/>
            <person name="Saw J.H."/>
            <person name="Jorgensen S.L."/>
            <person name="Zaremba-Niedzwiedzka K."/>
            <person name="Martijn J."/>
            <person name="Lind A.E."/>
            <person name="van Eijk R."/>
            <person name="Schleper C."/>
            <person name="Guy L."/>
            <person name="Ettema T.J."/>
        </authorList>
    </citation>
    <scope>NUCLEOTIDE SEQUENCE</scope>
</reference>
<comment type="caution">
    <text evidence="1">The sequence shown here is derived from an EMBL/GenBank/DDBJ whole genome shotgun (WGS) entry which is preliminary data.</text>
</comment>
<gene>
    <name evidence="1" type="ORF">LCGC14_3084670</name>
</gene>
<evidence type="ECO:0000313" key="1">
    <source>
        <dbReference type="EMBL" id="KKK54445.1"/>
    </source>
</evidence>